<keyword evidence="3 8" id="KW-0132">Cell division</keyword>
<dbReference type="GO" id="GO:0032153">
    <property type="term" value="C:cell division site"/>
    <property type="evidence" value="ECO:0007669"/>
    <property type="project" value="UniProtKB-UniRule"/>
</dbReference>
<dbReference type="InterPro" id="IPR013685">
    <property type="entry name" value="POTRA_FtsQ_type"/>
</dbReference>
<dbReference type="AlphaFoldDB" id="A0A969TVK2"/>
<dbReference type="GO" id="GO:0043093">
    <property type="term" value="P:FtsZ-dependent cytokinesis"/>
    <property type="evidence" value="ECO:0007669"/>
    <property type="project" value="UniProtKB-UniRule"/>
</dbReference>
<evidence type="ECO:0000256" key="4">
    <source>
        <dbReference type="ARBA" id="ARBA00022692"/>
    </source>
</evidence>
<dbReference type="Proteomes" id="UP000752012">
    <property type="component" value="Unassembled WGS sequence"/>
</dbReference>
<evidence type="ECO:0000256" key="7">
    <source>
        <dbReference type="ARBA" id="ARBA00023306"/>
    </source>
</evidence>
<dbReference type="EMBL" id="JAATHJ010000002">
    <property type="protein sequence ID" value="NJP36444.1"/>
    <property type="molecule type" value="Genomic_DNA"/>
</dbReference>
<evidence type="ECO:0000256" key="9">
    <source>
        <dbReference type="SAM" id="MobiDB-lite"/>
    </source>
</evidence>
<dbReference type="InterPro" id="IPR034746">
    <property type="entry name" value="POTRA"/>
</dbReference>
<evidence type="ECO:0000256" key="8">
    <source>
        <dbReference type="HAMAP-Rule" id="MF_00912"/>
    </source>
</evidence>
<reference evidence="11 12" key="1">
    <citation type="submission" date="2020-03" db="EMBL/GenBank/DDBJ databases">
        <title>Assessment of the enzymatic potential of alkaline-tolerant lipase obtained from Bacillus luteus H11 (technogenic soil) for the bioremediation of saline soils contaminated with petroleum substances.</title>
        <authorList>
            <person name="Kalwasinska A."/>
        </authorList>
    </citation>
    <scope>NUCLEOTIDE SEQUENCE [LARGE SCALE GENOMIC DNA]</scope>
    <source>
        <strain evidence="11 12">H11</strain>
    </source>
</reference>
<dbReference type="Pfam" id="PF08478">
    <property type="entry name" value="POTRA_1"/>
    <property type="match status" value="1"/>
</dbReference>
<keyword evidence="12" id="KW-1185">Reference proteome</keyword>
<dbReference type="RefSeq" id="WP_168004727.1">
    <property type="nucleotide sequence ID" value="NZ_JAATHJ010000002.1"/>
</dbReference>
<keyword evidence="4 8" id="KW-0812">Transmembrane</keyword>
<comment type="function">
    <text evidence="8">Cell division protein that may be involved in stabilizing or promoting the assembly of the division complex.</text>
</comment>
<keyword evidence="7 8" id="KW-0131">Cell cycle</keyword>
<dbReference type="InterPro" id="IPR026580">
    <property type="entry name" value="DivIB"/>
</dbReference>
<organism evidence="11 12">
    <name type="scientific">Alkalicoccus luteus</name>
    <dbReference type="NCBI Taxonomy" id="1237094"/>
    <lineage>
        <taxon>Bacteria</taxon>
        <taxon>Bacillati</taxon>
        <taxon>Bacillota</taxon>
        <taxon>Bacilli</taxon>
        <taxon>Bacillales</taxon>
        <taxon>Bacillaceae</taxon>
        <taxon>Alkalicoccus</taxon>
    </lineage>
</organism>
<evidence type="ECO:0000256" key="2">
    <source>
        <dbReference type="ARBA" id="ARBA00022475"/>
    </source>
</evidence>
<feature type="transmembrane region" description="Helical" evidence="8">
    <location>
        <begin position="28"/>
        <end position="45"/>
    </location>
</feature>
<dbReference type="Gene3D" id="3.40.50.10960">
    <property type="match status" value="1"/>
</dbReference>
<accession>A0A969TVK2</accession>
<comment type="subcellular location">
    <subcellularLocation>
        <location evidence="8">Cell membrane</location>
        <topology evidence="8">Single-pass type II membrane protein</topology>
    </subcellularLocation>
    <subcellularLocation>
        <location evidence="1">Membrane</location>
    </subcellularLocation>
    <text evidence="8">Localizes to the division septum.</text>
</comment>
<sequence>MSRDRVVDLEHKLPKLQADRKRRARKRFLLYLSVLLLLIGTAVYLQSSLSDVRTIHVNGAEFTTSDEIEAASGIERGMKMWGLDLEEHTEAILSHETIEGAAIRRTWPSTVRIDVEEYSTAAYAADGSSYKPVLSSGNIVDADKAPGDAPVLHGFEEGEMLTDLAAEIGRMQTSVQYAISDIIHDPVENDPERLTLYMNDGNIVSTTVSSFADRMEPYPAVAGQLDSGEEGIIHMRINPYFESFAELEDEEDVMEGEESGGGIVDENPDDASVEEPEEEPSEDSPEESVDNGEAADANEMD</sequence>
<evidence type="ECO:0000256" key="5">
    <source>
        <dbReference type="ARBA" id="ARBA00022989"/>
    </source>
</evidence>
<dbReference type="InterPro" id="IPR005548">
    <property type="entry name" value="Cell_div_FtsQ/DivIB_C"/>
</dbReference>
<dbReference type="PANTHER" id="PTHR37820:SF1">
    <property type="entry name" value="CELL DIVISION PROTEIN FTSQ"/>
    <property type="match status" value="1"/>
</dbReference>
<dbReference type="GO" id="GO:0005886">
    <property type="term" value="C:plasma membrane"/>
    <property type="evidence" value="ECO:0007669"/>
    <property type="project" value="UniProtKB-SubCell"/>
</dbReference>
<dbReference type="PANTHER" id="PTHR37820">
    <property type="entry name" value="CELL DIVISION PROTEIN DIVIB"/>
    <property type="match status" value="1"/>
</dbReference>
<evidence type="ECO:0000256" key="1">
    <source>
        <dbReference type="ARBA" id="ARBA00004370"/>
    </source>
</evidence>
<feature type="compositionally biased region" description="Acidic residues" evidence="9">
    <location>
        <begin position="249"/>
        <end position="258"/>
    </location>
</feature>
<feature type="region of interest" description="Disordered" evidence="9">
    <location>
        <begin position="249"/>
        <end position="301"/>
    </location>
</feature>
<dbReference type="PROSITE" id="PS51779">
    <property type="entry name" value="POTRA"/>
    <property type="match status" value="1"/>
</dbReference>
<dbReference type="Pfam" id="PF03799">
    <property type="entry name" value="FtsQ_DivIB_C"/>
    <property type="match status" value="1"/>
</dbReference>
<keyword evidence="6 8" id="KW-0472">Membrane</keyword>
<keyword evidence="2 8" id="KW-1003">Cell membrane</keyword>
<feature type="domain" description="POTRA" evidence="10">
    <location>
        <begin position="50"/>
        <end position="118"/>
    </location>
</feature>
<evidence type="ECO:0000256" key="6">
    <source>
        <dbReference type="ARBA" id="ARBA00023136"/>
    </source>
</evidence>
<evidence type="ECO:0000313" key="11">
    <source>
        <dbReference type="EMBL" id="NJP36444.1"/>
    </source>
</evidence>
<evidence type="ECO:0000259" key="10">
    <source>
        <dbReference type="PROSITE" id="PS51779"/>
    </source>
</evidence>
<keyword evidence="5 8" id="KW-1133">Transmembrane helix</keyword>
<feature type="compositionally biased region" description="Acidic residues" evidence="9">
    <location>
        <begin position="266"/>
        <end position="290"/>
    </location>
</feature>
<dbReference type="HAMAP" id="MF_00912">
    <property type="entry name" value="DivIB"/>
    <property type="match status" value="1"/>
</dbReference>
<evidence type="ECO:0000313" key="12">
    <source>
        <dbReference type="Proteomes" id="UP000752012"/>
    </source>
</evidence>
<name>A0A969TVK2_9BACI</name>
<gene>
    <name evidence="8" type="primary">divIB</name>
    <name evidence="11" type="ORF">HCN83_02440</name>
</gene>
<comment type="similarity">
    <text evidence="8">Belongs to the FtsQ/DivIB family. DivIB subfamily.</text>
</comment>
<proteinExistence type="inferred from homology"/>
<protein>
    <recommendedName>
        <fullName evidence="8">Cell division protein DivIB</fullName>
    </recommendedName>
</protein>
<dbReference type="Gene3D" id="3.10.20.310">
    <property type="entry name" value="membrane protein fhac"/>
    <property type="match status" value="1"/>
</dbReference>
<dbReference type="InterPro" id="IPR050487">
    <property type="entry name" value="FtsQ_DivIB"/>
</dbReference>
<comment type="caution">
    <text evidence="11">The sequence shown here is derived from an EMBL/GenBank/DDBJ whole genome shotgun (WGS) entry which is preliminary data.</text>
</comment>
<evidence type="ECO:0000256" key="3">
    <source>
        <dbReference type="ARBA" id="ARBA00022618"/>
    </source>
</evidence>